<comment type="caution">
    <text evidence="12">Lacks conserved residue(s) required for the propagation of feature annotation.</text>
</comment>
<dbReference type="EC" id="2.4.1.-" evidence="12"/>
<evidence type="ECO:0000256" key="5">
    <source>
        <dbReference type="ARBA" id="ARBA00022502"/>
    </source>
</evidence>
<feature type="transmembrane region" description="Helical" evidence="12">
    <location>
        <begin position="181"/>
        <end position="201"/>
    </location>
</feature>
<feature type="transmembrane region" description="Helical" evidence="12">
    <location>
        <begin position="277"/>
        <end position="296"/>
    </location>
</feature>
<evidence type="ECO:0000256" key="6">
    <source>
        <dbReference type="ARBA" id="ARBA00022676"/>
    </source>
</evidence>
<keyword evidence="9 12" id="KW-0256">Endoplasmic reticulum</keyword>
<dbReference type="Proteomes" id="UP000799118">
    <property type="component" value="Unassembled WGS sequence"/>
</dbReference>
<reference evidence="13" key="1">
    <citation type="journal article" date="2019" name="Environ. Microbiol.">
        <title>Fungal ecological strategies reflected in gene transcription - a case study of two litter decomposers.</title>
        <authorList>
            <person name="Barbi F."/>
            <person name="Kohler A."/>
            <person name="Barry K."/>
            <person name="Baskaran P."/>
            <person name="Daum C."/>
            <person name="Fauchery L."/>
            <person name="Ihrmark K."/>
            <person name="Kuo A."/>
            <person name="LaButti K."/>
            <person name="Lipzen A."/>
            <person name="Morin E."/>
            <person name="Grigoriev I.V."/>
            <person name="Henrissat B."/>
            <person name="Lindahl B."/>
            <person name="Martin F."/>
        </authorList>
    </citation>
    <scope>NUCLEOTIDE SEQUENCE</scope>
    <source>
        <strain evidence="13">JB14</strain>
    </source>
</reference>
<feature type="transmembrane region" description="Helical" evidence="12">
    <location>
        <begin position="153"/>
        <end position="174"/>
    </location>
</feature>
<keyword evidence="8 12" id="KW-0812">Transmembrane</keyword>
<dbReference type="OrthoDB" id="10252502at2759"/>
<evidence type="ECO:0000256" key="10">
    <source>
        <dbReference type="ARBA" id="ARBA00022989"/>
    </source>
</evidence>
<evidence type="ECO:0000256" key="8">
    <source>
        <dbReference type="ARBA" id="ARBA00022692"/>
    </source>
</evidence>
<comment type="function">
    <text evidence="12">Mannosyltransferase involved in glycosylphosphatidylinositol-anchor biosynthesis.</text>
</comment>
<evidence type="ECO:0000256" key="3">
    <source>
        <dbReference type="ARBA" id="ARBA00008698"/>
    </source>
</evidence>
<dbReference type="InterPro" id="IPR007315">
    <property type="entry name" value="PIG-V/Gpi18"/>
</dbReference>
<keyword evidence="14" id="KW-1185">Reference proteome</keyword>
<name>A0A6A4HYC5_9AGAR</name>
<keyword evidence="10 12" id="KW-1133">Transmembrane helix</keyword>
<keyword evidence="6 12" id="KW-0328">Glycosyltransferase</keyword>
<keyword evidence="7 12" id="KW-0808">Transferase</keyword>
<dbReference type="GO" id="GO:0005789">
    <property type="term" value="C:endoplasmic reticulum membrane"/>
    <property type="evidence" value="ECO:0007669"/>
    <property type="project" value="UniProtKB-SubCell"/>
</dbReference>
<dbReference type="PANTHER" id="PTHR12468">
    <property type="entry name" value="GPI MANNOSYLTRANSFERASE 2"/>
    <property type="match status" value="1"/>
</dbReference>
<keyword evidence="5 12" id="KW-0337">GPI-anchor biosynthesis</keyword>
<comment type="subcellular location">
    <subcellularLocation>
        <location evidence="1 12">Endoplasmic reticulum membrane</location>
        <topology evidence="1 12">Multi-pass membrane protein</topology>
    </subcellularLocation>
</comment>
<evidence type="ECO:0000256" key="11">
    <source>
        <dbReference type="ARBA" id="ARBA00023136"/>
    </source>
</evidence>
<proteinExistence type="inferred from homology"/>
<comment type="similarity">
    <text evidence="3 12">Belongs to the PIGV family.</text>
</comment>
<evidence type="ECO:0000256" key="7">
    <source>
        <dbReference type="ARBA" id="ARBA00022679"/>
    </source>
</evidence>
<evidence type="ECO:0000256" key="1">
    <source>
        <dbReference type="ARBA" id="ARBA00004477"/>
    </source>
</evidence>
<dbReference type="GO" id="GO:0006506">
    <property type="term" value="P:GPI anchor biosynthetic process"/>
    <property type="evidence" value="ECO:0007669"/>
    <property type="project" value="UniProtKB-UniPathway"/>
</dbReference>
<dbReference type="GO" id="GO:0000009">
    <property type="term" value="F:alpha-1,6-mannosyltransferase activity"/>
    <property type="evidence" value="ECO:0007669"/>
    <property type="project" value="InterPro"/>
</dbReference>
<organism evidence="13 14">
    <name type="scientific">Gymnopus androsaceus JB14</name>
    <dbReference type="NCBI Taxonomy" id="1447944"/>
    <lineage>
        <taxon>Eukaryota</taxon>
        <taxon>Fungi</taxon>
        <taxon>Dikarya</taxon>
        <taxon>Basidiomycota</taxon>
        <taxon>Agaricomycotina</taxon>
        <taxon>Agaricomycetes</taxon>
        <taxon>Agaricomycetidae</taxon>
        <taxon>Agaricales</taxon>
        <taxon>Marasmiineae</taxon>
        <taxon>Omphalotaceae</taxon>
        <taxon>Gymnopus</taxon>
    </lineage>
</organism>
<dbReference type="GO" id="GO:0031501">
    <property type="term" value="C:mannosyltransferase complex"/>
    <property type="evidence" value="ECO:0007669"/>
    <property type="project" value="TreeGrafter"/>
</dbReference>
<evidence type="ECO:0000313" key="13">
    <source>
        <dbReference type="EMBL" id="KAE9401585.1"/>
    </source>
</evidence>
<dbReference type="UniPathway" id="UPA00196"/>
<evidence type="ECO:0000256" key="4">
    <source>
        <dbReference type="ARBA" id="ARBA00013795"/>
    </source>
</evidence>
<evidence type="ECO:0000256" key="12">
    <source>
        <dbReference type="RuleBase" id="RU363112"/>
    </source>
</evidence>
<dbReference type="GO" id="GO:0004376">
    <property type="term" value="F:GPI mannosyltransferase activity"/>
    <property type="evidence" value="ECO:0007669"/>
    <property type="project" value="InterPro"/>
</dbReference>
<dbReference type="EMBL" id="ML769444">
    <property type="protein sequence ID" value="KAE9401585.1"/>
    <property type="molecule type" value="Genomic_DNA"/>
</dbReference>
<comment type="pathway">
    <text evidence="2 12">Glycolipid biosynthesis; glycosylphosphatidylinositol-anchor biosynthesis.</text>
</comment>
<accession>A0A6A4HYC5</accession>
<feature type="transmembrane region" description="Helical" evidence="12">
    <location>
        <begin position="207"/>
        <end position="226"/>
    </location>
</feature>
<keyword evidence="11 12" id="KW-0472">Membrane</keyword>
<feature type="transmembrane region" description="Helical" evidence="12">
    <location>
        <begin position="91"/>
        <end position="109"/>
    </location>
</feature>
<evidence type="ECO:0000256" key="2">
    <source>
        <dbReference type="ARBA" id="ARBA00004687"/>
    </source>
</evidence>
<gene>
    <name evidence="13" type="ORF">BT96DRAFT_1018070</name>
</gene>
<dbReference type="AlphaFoldDB" id="A0A6A4HYC5"/>
<sequence>MQTATKHISRLAFLSFLSQTLTYILAYWTSNLPLFDASPNVISTSKWFKPILRWDVFHFAHIADKGYVYEHEWAFFPGSPFFLRLFNSSDILLAVAMIFIACDTTAVLYRLSLNHFGSPNLAFLAALLSLLPSSPATLRLASSTEPFFTYLSYRGMLYCAHSNWLLATICFTLASSFRSNGILLSGYILWGLLIQPFLASSKPPTHISAYVKSIIYSAMIFSPFIYHQTTGYMAFCAGNAIQSWCSKSLPFIYSHVQSKYWNSGFLRYWTLEQLPNFIIAAPPFLVILAYSAHILTSKEVLSSSMTPHAIHACVMCCMLLFNSHVQIVLRLAPSMPLVYWAAAWLIIDHPKAGKWWVGWSVVWGTHVCVTLERIPSTCVV</sequence>
<dbReference type="PANTHER" id="PTHR12468:SF2">
    <property type="entry name" value="GPI MANNOSYLTRANSFERASE 2"/>
    <property type="match status" value="1"/>
</dbReference>
<protein>
    <recommendedName>
        <fullName evidence="4 12">GPI mannosyltransferase 2</fullName>
        <ecNumber evidence="12">2.4.1.-</ecNumber>
    </recommendedName>
</protein>
<feature type="transmembrane region" description="Helical" evidence="12">
    <location>
        <begin position="121"/>
        <end position="141"/>
    </location>
</feature>
<evidence type="ECO:0000256" key="9">
    <source>
        <dbReference type="ARBA" id="ARBA00022824"/>
    </source>
</evidence>
<evidence type="ECO:0000313" key="14">
    <source>
        <dbReference type="Proteomes" id="UP000799118"/>
    </source>
</evidence>
<dbReference type="Pfam" id="PF04188">
    <property type="entry name" value="Mannosyl_trans2"/>
    <property type="match status" value="1"/>
</dbReference>